<dbReference type="SUPFAM" id="SSF53448">
    <property type="entry name" value="Nucleotide-diphospho-sugar transferases"/>
    <property type="match status" value="1"/>
</dbReference>
<dbReference type="InterPro" id="IPR029044">
    <property type="entry name" value="Nucleotide-diphossugar_trans"/>
</dbReference>
<dbReference type="Proteomes" id="UP000256845">
    <property type="component" value="Unassembled WGS sequence"/>
</dbReference>
<evidence type="ECO:0000313" key="2">
    <source>
        <dbReference type="EMBL" id="RED50820.1"/>
    </source>
</evidence>
<dbReference type="GO" id="GO:0016740">
    <property type="term" value="F:transferase activity"/>
    <property type="evidence" value="ECO:0007669"/>
    <property type="project" value="UniProtKB-KW"/>
</dbReference>
<keyword evidence="2" id="KW-0808">Transferase</keyword>
<dbReference type="RefSeq" id="WP_115936619.1">
    <property type="nucleotide sequence ID" value="NZ_QRDW01000004.1"/>
</dbReference>
<evidence type="ECO:0000313" key="3">
    <source>
        <dbReference type="Proteomes" id="UP000256845"/>
    </source>
</evidence>
<dbReference type="OrthoDB" id="9783791at2"/>
<dbReference type="EMBL" id="QRDW01000004">
    <property type="protein sequence ID" value="RED50820.1"/>
    <property type="molecule type" value="Genomic_DNA"/>
</dbReference>
<dbReference type="InterPro" id="IPR001173">
    <property type="entry name" value="Glyco_trans_2-like"/>
</dbReference>
<feature type="domain" description="Glycosyltransferase 2-like" evidence="1">
    <location>
        <begin position="12"/>
        <end position="142"/>
    </location>
</feature>
<dbReference type="CDD" id="cd04186">
    <property type="entry name" value="GT_2_like_c"/>
    <property type="match status" value="1"/>
</dbReference>
<dbReference type="AlphaFoldDB" id="A0A3D9HMU4"/>
<proteinExistence type="predicted"/>
<accession>A0A3D9HMU4</accession>
<gene>
    <name evidence="2" type="ORF">DFP90_10492</name>
</gene>
<dbReference type="PANTHER" id="PTHR43179">
    <property type="entry name" value="RHAMNOSYLTRANSFERASE WBBL"/>
    <property type="match status" value="1"/>
</dbReference>
<dbReference type="Gene3D" id="3.90.550.10">
    <property type="entry name" value="Spore Coat Polysaccharide Biosynthesis Protein SpsA, Chain A"/>
    <property type="match status" value="1"/>
</dbReference>
<dbReference type="Pfam" id="PF00535">
    <property type="entry name" value="Glycos_transf_2"/>
    <property type="match status" value="1"/>
</dbReference>
<organism evidence="2 3">
    <name type="scientific">Aestuariispira insulae</name>
    <dbReference type="NCBI Taxonomy" id="1461337"/>
    <lineage>
        <taxon>Bacteria</taxon>
        <taxon>Pseudomonadati</taxon>
        <taxon>Pseudomonadota</taxon>
        <taxon>Alphaproteobacteria</taxon>
        <taxon>Rhodospirillales</taxon>
        <taxon>Kiloniellaceae</taxon>
        <taxon>Aestuariispira</taxon>
    </lineage>
</organism>
<name>A0A3D9HMU4_9PROT</name>
<dbReference type="PANTHER" id="PTHR43179:SF7">
    <property type="entry name" value="RHAMNOSYLTRANSFERASE WBBL"/>
    <property type="match status" value="1"/>
</dbReference>
<reference evidence="2 3" key="1">
    <citation type="submission" date="2018-07" db="EMBL/GenBank/DDBJ databases">
        <title>Genomic Encyclopedia of Type Strains, Phase III (KMG-III): the genomes of soil and plant-associated and newly described type strains.</title>
        <authorList>
            <person name="Whitman W."/>
        </authorList>
    </citation>
    <scope>NUCLEOTIDE SEQUENCE [LARGE SCALE GENOMIC DNA]</scope>
    <source>
        <strain evidence="2 3">CECT 8488</strain>
    </source>
</reference>
<sequence length="320" mass="35123">MTTASPDWSRVTIVTVTHNGGHVIGDCLQQFRSAENLIVVDNASQDDTLAIVARQTPQARVIRNSKGVGYGNAANQGLAAAKTEFTLMVNPDSIVTPADVAALLDAADRYPEAGIISPQHKNADGSLELTHDVAMFHRRKFPEPFDQRSEEPAPGGELCAEFISGAVNLIRKTAYQKVGGFDPEIFLYFDDDDICLRMRHAGFSLILVPQAQITHLNGGSVRPSLHYKWEKFWNYGWARLYIENKYRGSGAAWSLGLRHALRFLPKAIGYGLILKKEKALRDMARFAGTIAYLAGAKALDQEQRSVANGSNEILAGDLKP</sequence>
<keyword evidence="3" id="KW-1185">Reference proteome</keyword>
<comment type="caution">
    <text evidence="2">The sequence shown here is derived from an EMBL/GenBank/DDBJ whole genome shotgun (WGS) entry which is preliminary data.</text>
</comment>
<protein>
    <submittedName>
        <fullName evidence="2">GT2 family glycosyltransferase</fullName>
    </submittedName>
</protein>
<evidence type="ECO:0000259" key="1">
    <source>
        <dbReference type="Pfam" id="PF00535"/>
    </source>
</evidence>